<keyword evidence="7" id="KW-0677">Repeat</keyword>
<organism evidence="17 18">
    <name type="scientific">Streptomyces bambusae</name>
    <dbReference type="NCBI Taxonomy" id="1550616"/>
    <lineage>
        <taxon>Bacteria</taxon>
        <taxon>Bacillati</taxon>
        <taxon>Actinomycetota</taxon>
        <taxon>Actinomycetes</taxon>
        <taxon>Kitasatosporales</taxon>
        <taxon>Streptomycetaceae</taxon>
        <taxon>Streptomyces</taxon>
    </lineage>
</organism>
<comment type="cofactor">
    <cofactor evidence="14">
        <name>Zn(2+)</name>
        <dbReference type="ChEBI" id="CHEBI:29105"/>
    </cofactor>
    <text evidence="14">Binds 1 zinc ion per subunit.</text>
</comment>
<dbReference type="PANTHER" id="PTHR39188:SF3">
    <property type="entry name" value="STAGE IV SPORULATION PROTEIN FB"/>
    <property type="match status" value="1"/>
</dbReference>
<evidence type="ECO:0000259" key="16">
    <source>
        <dbReference type="PROSITE" id="PS51371"/>
    </source>
</evidence>
<evidence type="ECO:0000256" key="12">
    <source>
        <dbReference type="ARBA" id="ARBA00023122"/>
    </source>
</evidence>
<comment type="subcellular location">
    <subcellularLocation>
        <location evidence="1 14">Cell membrane</location>
        <topology evidence="1 14">Multi-pass membrane protein</topology>
    </subcellularLocation>
</comment>
<name>A0ABS6YXV3_9ACTN</name>
<evidence type="ECO:0000256" key="14">
    <source>
        <dbReference type="PIRNR" id="PIRNR006404"/>
    </source>
</evidence>
<keyword evidence="6 14" id="KW-0479">Metal-binding</keyword>
<evidence type="ECO:0000256" key="13">
    <source>
        <dbReference type="ARBA" id="ARBA00023136"/>
    </source>
</evidence>
<feature type="transmembrane region" description="Helical" evidence="14">
    <location>
        <begin position="186"/>
        <end position="209"/>
    </location>
</feature>
<dbReference type="InterPro" id="IPR008915">
    <property type="entry name" value="Peptidase_M50"/>
</dbReference>
<keyword evidence="10 14" id="KW-1133">Transmembrane helix</keyword>
<gene>
    <name evidence="17" type="ORF">GPJ59_00055</name>
</gene>
<dbReference type="InterPro" id="IPR016483">
    <property type="entry name" value="UCP006404_Pept_M50_CBS"/>
</dbReference>
<feature type="transmembrane region" description="Helical" evidence="14">
    <location>
        <begin position="47"/>
        <end position="67"/>
    </location>
</feature>
<evidence type="ECO:0000256" key="9">
    <source>
        <dbReference type="ARBA" id="ARBA00022833"/>
    </source>
</evidence>
<evidence type="ECO:0000256" key="1">
    <source>
        <dbReference type="ARBA" id="ARBA00004651"/>
    </source>
</evidence>
<dbReference type="PANTHER" id="PTHR39188">
    <property type="entry name" value="MEMBRANE-ASSOCIATED ZINC METALLOPROTEASE M50B"/>
    <property type="match status" value="1"/>
</dbReference>
<evidence type="ECO:0000256" key="5">
    <source>
        <dbReference type="ARBA" id="ARBA00022692"/>
    </source>
</evidence>
<sequence>MRASFPLGRVAGVRVGLHWSALGIFWIIALGLASGSLPHMYPGRPWVAYWAVGLGAAAVFLASLLAHELAHAVVARRNEVDVDEIVLWLLGGMARIRTEAPSPAAELRIAGAGPLVSLVLGGLFALAAWALDASAGGGLVVEALIWLAAINILLALFNTVPAAPLDGGRLLRAFLWWRGGDPYRASMQATAAGRVFGWLLVAGGLLMFARGDVFGGLWFVMIGWFLIAAATAEGGQAQLRALLAGLPVRQVMTPDPVTVAPGLTIAEFLADARYRYRHSAYPVTGDDGTPLGLLTLRGAGGVPEGRRPHVTVAEAMLPLTHVTVVDAGTALTELTPQLAPGAEHRTLVTDQGRLIGIVSASDVGRVVSWLTTTTPRRRNSG</sequence>
<evidence type="ECO:0000313" key="18">
    <source>
        <dbReference type="Proteomes" id="UP000812013"/>
    </source>
</evidence>
<keyword evidence="18" id="KW-1185">Reference proteome</keyword>
<keyword evidence="4 14" id="KW-0645">Protease</keyword>
<dbReference type="PIRSF" id="PIRSF006404">
    <property type="entry name" value="UCP006404_Pept_M50_CBS"/>
    <property type="match status" value="1"/>
</dbReference>
<feature type="transmembrane region" description="Helical" evidence="14">
    <location>
        <begin position="143"/>
        <end position="165"/>
    </location>
</feature>
<accession>A0ABS6YXV3</accession>
<feature type="transmembrane region" description="Helical" evidence="14">
    <location>
        <begin position="21"/>
        <end position="41"/>
    </location>
</feature>
<dbReference type="EMBL" id="WTFF01000001">
    <property type="protein sequence ID" value="MBW5480330.1"/>
    <property type="molecule type" value="Genomic_DNA"/>
</dbReference>
<dbReference type="Proteomes" id="UP000812013">
    <property type="component" value="Unassembled WGS sequence"/>
</dbReference>
<keyword evidence="3 14" id="KW-1003">Cell membrane</keyword>
<evidence type="ECO:0000256" key="10">
    <source>
        <dbReference type="ARBA" id="ARBA00022989"/>
    </source>
</evidence>
<evidence type="ECO:0000313" key="17">
    <source>
        <dbReference type="EMBL" id="MBW5480330.1"/>
    </source>
</evidence>
<keyword evidence="13 14" id="KW-0472">Membrane</keyword>
<dbReference type="InterPro" id="IPR000644">
    <property type="entry name" value="CBS_dom"/>
</dbReference>
<dbReference type="Pfam" id="PF02163">
    <property type="entry name" value="Peptidase_M50"/>
    <property type="match status" value="2"/>
</dbReference>
<comment type="similarity">
    <text evidence="2 14">Belongs to the peptidase M50B family.</text>
</comment>
<feature type="transmembrane region" description="Helical" evidence="14">
    <location>
        <begin position="215"/>
        <end position="232"/>
    </location>
</feature>
<dbReference type="PROSITE" id="PS51371">
    <property type="entry name" value="CBS"/>
    <property type="match status" value="1"/>
</dbReference>
<proteinExistence type="inferred from homology"/>
<keyword evidence="12 15" id="KW-0129">CBS domain</keyword>
<evidence type="ECO:0000256" key="3">
    <source>
        <dbReference type="ARBA" id="ARBA00022475"/>
    </source>
</evidence>
<reference evidence="17 18" key="1">
    <citation type="submission" date="2019-12" db="EMBL/GenBank/DDBJ databases">
        <title>Genome sequence of Streptomyces bambusae.</title>
        <authorList>
            <person name="Bansal K."/>
            <person name="Choksket S."/>
            <person name="Korpole S."/>
            <person name="Patil P.B."/>
        </authorList>
    </citation>
    <scope>NUCLEOTIDE SEQUENCE [LARGE SCALE GENOMIC DNA]</scope>
    <source>
        <strain evidence="17 18">SK60</strain>
    </source>
</reference>
<evidence type="ECO:0000256" key="6">
    <source>
        <dbReference type="ARBA" id="ARBA00022723"/>
    </source>
</evidence>
<evidence type="ECO:0000256" key="2">
    <source>
        <dbReference type="ARBA" id="ARBA00007931"/>
    </source>
</evidence>
<evidence type="ECO:0000256" key="11">
    <source>
        <dbReference type="ARBA" id="ARBA00023049"/>
    </source>
</evidence>
<keyword evidence="11 14" id="KW-0482">Metalloprotease</keyword>
<dbReference type="InterPro" id="IPR046342">
    <property type="entry name" value="CBS_dom_sf"/>
</dbReference>
<keyword evidence="5 14" id="KW-0812">Transmembrane</keyword>
<keyword evidence="8 14" id="KW-0378">Hydrolase</keyword>
<keyword evidence="9 14" id="KW-0862">Zinc</keyword>
<evidence type="ECO:0000256" key="8">
    <source>
        <dbReference type="ARBA" id="ARBA00022801"/>
    </source>
</evidence>
<comment type="caution">
    <text evidence="17">The sequence shown here is derived from an EMBL/GenBank/DDBJ whole genome shotgun (WGS) entry which is preliminary data.</text>
</comment>
<feature type="transmembrane region" description="Helical" evidence="14">
    <location>
        <begin position="107"/>
        <end position="131"/>
    </location>
</feature>
<dbReference type="Pfam" id="PF00571">
    <property type="entry name" value="CBS"/>
    <property type="match status" value="1"/>
</dbReference>
<dbReference type="Gene3D" id="3.10.580.10">
    <property type="entry name" value="CBS-domain"/>
    <property type="match status" value="1"/>
</dbReference>
<dbReference type="SUPFAM" id="SSF54631">
    <property type="entry name" value="CBS-domain pair"/>
    <property type="match status" value="1"/>
</dbReference>
<evidence type="ECO:0000256" key="7">
    <source>
        <dbReference type="ARBA" id="ARBA00022737"/>
    </source>
</evidence>
<protein>
    <recommendedName>
        <fullName evidence="14">Zinc metalloprotease</fullName>
    </recommendedName>
</protein>
<evidence type="ECO:0000256" key="15">
    <source>
        <dbReference type="PROSITE-ProRule" id="PRU00703"/>
    </source>
</evidence>
<feature type="domain" description="CBS" evidence="16">
    <location>
        <begin position="252"/>
        <end position="312"/>
    </location>
</feature>
<dbReference type="CDD" id="cd06164">
    <property type="entry name" value="S2P-M50_SpoIVFB_CBS"/>
    <property type="match status" value="1"/>
</dbReference>
<evidence type="ECO:0000256" key="4">
    <source>
        <dbReference type="ARBA" id="ARBA00022670"/>
    </source>
</evidence>